<dbReference type="AlphaFoldDB" id="A0AAD6Q5P5"/>
<feature type="domain" description="EGF-like" evidence="23">
    <location>
        <begin position="284"/>
        <end position="320"/>
    </location>
</feature>
<feature type="region of interest" description="Disordered" evidence="19">
    <location>
        <begin position="787"/>
        <end position="811"/>
    </location>
</feature>
<keyword evidence="5 20" id="KW-0812">Transmembrane</keyword>
<evidence type="ECO:0000259" key="24">
    <source>
        <dbReference type="PROSITE" id="PS50927"/>
    </source>
</evidence>
<sequence length="824" mass="92026">MERFRVIVLCTFLLISDVKISAISDTLAPGQSIKDGESVVSADGSFGLGFFSPGSSSNRYLGISYNKITPGTVVWVANREQPLVDRLGVLNVTGQGVLVLFNSTNYAVWSSNVSRTAQNPVVQLLDSGNLAVKDGNDNSPDNFLWQSFDYPSETLLPGMKWGKNLVTGLDRYISSWKSEDDPARGDFTFRLDPRGYNQMLLIKGLTILYRTGIWNGFRWGGVPETISNTVYGEQFVSTATESYYTFDLLSSSVPSRLVINPAGIPQRLTWITQTNLWGSYSVVQIDQCDTYSLCGANGICSNSNGAVCSCLESFIPRTPESWNKQDWTGGCVRRTQLGCKNGDGFLQLTGVKLPDMSDSWVNTSMSLVECSNMCLSNCSCVAYGNSDIRRGASGCYLWFGDLRDTKHLPLGGQDLYIRMAASELSSYEKKKSSSKRKRRRIIIGTLISAVVLLVLGFMLYMRRRRKTRQALTSSIRLDTLKDESGRKDGMELPAFDFITIKNATDYFSYNNKLGEGGFGSVYKGTLTDGQEIAVKRLSKNSGQGLREFKNEVILIAKLQHRNLVKLLGCCIEGDERMLIYEYMPNKSLDNFIFDKKSRNLLDWQTHMNIIGGIARGLLYLHQDSRLRIIHRDLKASNVLLDNSMNPKISDFGMARIFGGDQIEANTNRIVGTYGYISPEYAVDGLFSIKSDVFSFGVLVLEIVSGEKNRGFYHPDHNHNLLGHAWKLWNEGRPLELMNITIDDSSSISEILRHIQVGLLCVQQRPDDRPSMSTVVVMLSSEISLPQPKQPGFYTERNFPEPETSSSSIRSASRNNISFTVFEPR</sequence>
<dbReference type="GO" id="GO:0004674">
    <property type="term" value="F:protein serine/threonine kinase activity"/>
    <property type="evidence" value="ECO:0007669"/>
    <property type="project" value="UniProtKB-KW"/>
</dbReference>
<dbReference type="PROSITE" id="PS50011">
    <property type="entry name" value="PROTEIN_KINASE_DOM"/>
    <property type="match status" value="1"/>
</dbReference>
<evidence type="ECO:0000256" key="16">
    <source>
        <dbReference type="PIRNR" id="PIRNR000641"/>
    </source>
</evidence>
<dbReference type="SUPFAM" id="SSF56112">
    <property type="entry name" value="Protein kinase-like (PK-like)"/>
    <property type="match status" value="1"/>
</dbReference>
<dbReference type="SMART" id="SM00220">
    <property type="entry name" value="S_TKc"/>
    <property type="match status" value="1"/>
</dbReference>
<comment type="subcellular location">
    <subcellularLocation>
        <location evidence="1">Cell membrane</location>
        <topology evidence="1">Single-pass type I membrane protein</topology>
    </subcellularLocation>
</comment>
<dbReference type="InterPro" id="IPR024171">
    <property type="entry name" value="SRK-like_kinase"/>
</dbReference>
<keyword evidence="8 16" id="KW-0418">Kinase</keyword>
<evidence type="ECO:0000256" key="15">
    <source>
        <dbReference type="ARBA" id="ARBA00048679"/>
    </source>
</evidence>
<evidence type="ECO:0000256" key="11">
    <source>
        <dbReference type="ARBA" id="ARBA00023136"/>
    </source>
</evidence>
<dbReference type="GO" id="GO:0048544">
    <property type="term" value="P:recognition of pollen"/>
    <property type="evidence" value="ECO:0007669"/>
    <property type="project" value="InterPro"/>
</dbReference>
<dbReference type="Pfam" id="PF08276">
    <property type="entry name" value="PAN_2"/>
    <property type="match status" value="1"/>
</dbReference>
<dbReference type="SUPFAM" id="SSF51110">
    <property type="entry name" value="alpha-D-mannose-specific plant lectins"/>
    <property type="match status" value="1"/>
</dbReference>
<feature type="domain" description="Apple" evidence="25">
    <location>
        <begin position="339"/>
        <end position="420"/>
    </location>
</feature>
<accession>A0AAD6Q5P5</accession>
<dbReference type="PANTHER" id="PTHR27002">
    <property type="entry name" value="RECEPTOR-LIKE SERINE/THREONINE-PROTEIN KINASE SD1-8"/>
    <property type="match status" value="1"/>
</dbReference>
<dbReference type="InterPro" id="IPR000719">
    <property type="entry name" value="Prot_kinase_dom"/>
</dbReference>
<keyword evidence="4 16" id="KW-0808">Transferase</keyword>
<evidence type="ECO:0000256" key="19">
    <source>
        <dbReference type="SAM" id="MobiDB-lite"/>
    </source>
</evidence>
<dbReference type="InterPro" id="IPR021820">
    <property type="entry name" value="S-locus_recpt_kinase_C"/>
</dbReference>
<evidence type="ECO:0000256" key="20">
    <source>
        <dbReference type="SAM" id="Phobius"/>
    </source>
</evidence>
<dbReference type="InterPro" id="IPR011009">
    <property type="entry name" value="Kinase-like_dom_sf"/>
</dbReference>
<dbReference type="InterPro" id="IPR008271">
    <property type="entry name" value="Ser/Thr_kinase_AS"/>
</dbReference>
<evidence type="ECO:0000313" key="26">
    <source>
        <dbReference type="EMBL" id="KAJ6980049.1"/>
    </source>
</evidence>
<keyword evidence="11 20" id="KW-0472">Membrane</keyword>
<dbReference type="EC" id="2.7.11.1" evidence="16"/>
<dbReference type="Gene3D" id="2.90.10.10">
    <property type="entry name" value="Bulb-type lectin domain"/>
    <property type="match status" value="1"/>
</dbReference>
<dbReference type="InterPro" id="IPR000858">
    <property type="entry name" value="S_locus_glycoprot_dom"/>
</dbReference>
<feature type="signal peptide" evidence="21">
    <location>
        <begin position="1"/>
        <end position="22"/>
    </location>
</feature>
<dbReference type="InterPro" id="IPR001245">
    <property type="entry name" value="Ser-Thr/Tyr_kinase_cat_dom"/>
</dbReference>
<reference evidence="26" key="1">
    <citation type="journal article" date="2023" name="Mol. Ecol. Resour.">
        <title>Chromosome-level genome assembly of a triploid poplar Populus alba 'Berolinensis'.</title>
        <authorList>
            <person name="Chen S."/>
            <person name="Yu Y."/>
            <person name="Wang X."/>
            <person name="Wang S."/>
            <person name="Zhang T."/>
            <person name="Zhou Y."/>
            <person name="He R."/>
            <person name="Meng N."/>
            <person name="Wang Y."/>
            <person name="Liu W."/>
            <person name="Liu Z."/>
            <person name="Liu J."/>
            <person name="Guo Q."/>
            <person name="Huang H."/>
            <person name="Sederoff R.R."/>
            <person name="Wang G."/>
            <person name="Qu G."/>
            <person name="Chen S."/>
        </authorList>
    </citation>
    <scope>NUCLEOTIDE SEQUENCE</scope>
    <source>
        <strain evidence="26">SC-2020</strain>
    </source>
</reference>
<keyword evidence="10 20" id="KW-1133">Transmembrane helix</keyword>
<evidence type="ECO:0000259" key="23">
    <source>
        <dbReference type="PROSITE" id="PS50026"/>
    </source>
</evidence>
<keyword evidence="9 16" id="KW-0067">ATP-binding</keyword>
<keyword evidence="6 21" id="KW-0732">Signal</keyword>
<evidence type="ECO:0000256" key="5">
    <source>
        <dbReference type="ARBA" id="ARBA00022692"/>
    </source>
</evidence>
<dbReference type="CDD" id="cd00028">
    <property type="entry name" value="B_lectin"/>
    <property type="match status" value="1"/>
</dbReference>
<dbReference type="Pfam" id="PF11883">
    <property type="entry name" value="DUF3403"/>
    <property type="match status" value="1"/>
</dbReference>
<dbReference type="PROSITE" id="PS00108">
    <property type="entry name" value="PROTEIN_KINASE_ST"/>
    <property type="match status" value="1"/>
</dbReference>
<dbReference type="PROSITE" id="PS00107">
    <property type="entry name" value="PROTEIN_KINASE_ATP"/>
    <property type="match status" value="1"/>
</dbReference>
<evidence type="ECO:0000256" key="4">
    <source>
        <dbReference type="ARBA" id="ARBA00022679"/>
    </source>
</evidence>
<feature type="domain" description="Bulb-type lectin" evidence="24">
    <location>
        <begin position="24"/>
        <end position="145"/>
    </location>
</feature>
<dbReference type="PROSITE" id="PS50026">
    <property type="entry name" value="EGF_3"/>
    <property type="match status" value="1"/>
</dbReference>
<feature type="domain" description="Protein kinase" evidence="22">
    <location>
        <begin position="507"/>
        <end position="792"/>
    </location>
</feature>
<dbReference type="InterPro" id="IPR036426">
    <property type="entry name" value="Bulb-type_lectin_dom_sf"/>
</dbReference>
<dbReference type="PROSITE" id="PS50948">
    <property type="entry name" value="PAN"/>
    <property type="match status" value="1"/>
</dbReference>
<keyword evidence="12" id="KW-1015">Disulfide bond</keyword>
<comment type="catalytic activity">
    <reaction evidence="15 16">
        <text>L-seryl-[protein] + ATP = O-phospho-L-seryl-[protein] + ADP + H(+)</text>
        <dbReference type="Rhea" id="RHEA:17989"/>
        <dbReference type="Rhea" id="RHEA-COMP:9863"/>
        <dbReference type="Rhea" id="RHEA-COMP:11604"/>
        <dbReference type="ChEBI" id="CHEBI:15378"/>
        <dbReference type="ChEBI" id="CHEBI:29999"/>
        <dbReference type="ChEBI" id="CHEBI:30616"/>
        <dbReference type="ChEBI" id="CHEBI:83421"/>
        <dbReference type="ChEBI" id="CHEBI:456216"/>
        <dbReference type="EC" id="2.7.11.1"/>
    </reaction>
</comment>
<dbReference type="CDD" id="cd14066">
    <property type="entry name" value="STKc_IRAK"/>
    <property type="match status" value="1"/>
</dbReference>
<name>A0AAD6Q5P5_9ROSI</name>
<gene>
    <name evidence="26" type="ORF">NC653_028007</name>
</gene>
<feature type="binding site" evidence="18">
    <location>
        <position position="535"/>
    </location>
    <ligand>
        <name>ATP</name>
        <dbReference type="ChEBI" id="CHEBI:30616"/>
    </ligand>
</feature>
<dbReference type="SMART" id="SM00108">
    <property type="entry name" value="B_lectin"/>
    <property type="match status" value="1"/>
</dbReference>
<organism evidence="26 27">
    <name type="scientific">Populus alba x Populus x berolinensis</name>
    <dbReference type="NCBI Taxonomy" id="444605"/>
    <lineage>
        <taxon>Eukaryota</taxon>
        <taxon>Viridiplantae</taxon>
        <taxon>Streptophyta</taxon>
        <taxon>Embryophyta</taxon>
        <taxon>Tracheophyta</taxon>
        <taxon>Spermatophyta</taxon>
        <taxon>Magnoliopsida</taxon>
        <taxon>eudicotyledons</taxon>
        <taxon>Gunneridae</taxon>
        <taxon>Pentapetalae</taxon>
        <taxon>rosids</taxon>
        <taxon>fabids</taxon>
        <taxon>Malpighiales</taxon>
        <taxon>Salicaceae</taxon>
        <taxon>Saliceae</taxon>
        <taxon>Populus</taxon>
    </lineage>
</organism>
<keyword evidence="7 16" id="KW-0547">Nucleotide-binding</keyword>
<evidence type="ECO:0000259" key="22">
    <source>
        <dbReference type="PROSITE" id="PS50011"/>
    </source>
</evidence>
<evidence type="ECO:0000256" key="3">
    <source>
        <dbReference type="ARBA" id="ARBA00022527"/>
    </source>
</evidence>
<dbReference type="InterPro" id="IPR003609">
    <property type="entry name" value="Pan_app"/>
</dbReference>
<evidence type="ECO:0000256" key="9">
    <source>
        <dbReference type="ARBA" id="ARBA00022840"/>
    </source>
</evidence>
<dbReference type="FunFam" id="2.90.10.10:FF:000004">
    <property type="entry name" value="G-type lectin S-receptor-like serine/threonine-protein kinase"/>
    <property type="match status" value="1"/>
</dbReference>
<dbReference type="GO" id="GO:0005524">
    <property type="term" value="F:ATP binding"/>
    <property type="evidence" value="ECO:0007669"/>
    <property type="project" value="UniProtKB-UniRule"/>
</dbReference>
<dbReference type="EMBL" id="JAQIZT010000011">
    <property type="protein sequence ID" value="KAJ6980049.1"/>
    <property type="molecule type" value="Genomic_DNA"/>
</dbReference>
<keyword evidence="3 16" id="KW-0723">Serine/threonine-protein kinase</keyword>
<evidence type="ECO:0000256" key="7">
    <source>
        <dbReference type="ARBA" id="ARBA00022741"/>
    </source>
</evidence>
<evidence type="ECO:0000256" key="13">
    <source>
        <dbReference type="ARBA" id="ARBA00023180"/>
    </source>
</evidence>
<comment type="similarity">
    <text evidence="16">Belongs to the protein kinase superfamily. Ser/Thr protein kinase family.</text>
</comment>
<evidence type="ECO:0000256" key="12">
    <source>
        <dbReference type="ARBA" id="ARBA00023157"/>
    </source>
</evidence>
<evidence type="ECO:0000313" key="27">
    <source>
        <dbReference type="Proteomes" id="UP001164929"/>
    </source>
</evidence>
<dbReference type="Pfam" id="PF01453">
    <property type="entry name" value="B_lectin"/>
    <property type="match status" value="1"/>
</dbReference>
<comment type="catalytic activity">
    <reaction evidence="14 16">
        <text>L-threonyl-[protein] + ATP = O-phospho-L-threonyl-[protein] + ADP + H(+)</text>
        <dbReference type="Rhea" id="RHEA:46608"/>
        <dbReference type="Rhea" id="RHEA-COMP:11060"/>
        <dbReference type="Rhea" id="RHEA-COMP:11605"/>
        <dbReference type="ChEBI" id="CHEBI:15378"/>
        <dbReference type="ChEBI" id="CHEBI:30013"/>
        <dbReference type="ChEBI" id="CHEBI:30616"/>
        <dbReference type="ChEBI" id="CHEBI:61977"/>
        <dbReference type="ChEBI" id="CHEBI:456216"/>
        <dbReference type="EC" id="2.7.11.1"/>
    </reaction>
</comment>
<comment type="caution">
    <text evidence="17">Lacks conserved residue(s) required for the propagation of feature annotation.</text>
</comment>
<feature type="chain" id="PRO_5042253688" description="Receptor-like serine/threonine-protein kinase" evidence="21">
    <location>
        <begin position="23"/>
        <end position="824"/>
    </location>
</feature>
<protein>
    <recommendedName>
        <fullName evidence="16">Receptor-like serine/threonine-protein kinase</fullName>
        <ecNumber evidence="16">2.7.11.1</ecNumber>
    </recommendedName>
</protein>
<dbReference type="Pfam" id="PF00954">
    <property type="entry name" value="S_locus_glycop"/>
    <property type="match status" value="1"/>
</dbReference>
<dbReference type="Pfam" id="PF07714">
    <property type="entry name" value="PK_Tyr_Ser-Thr"/>
    <property type="match status" value="1"/>
</dbReference>
<evidence type="ECO:0000256" key="1">
    <source>
        <dbReference type="ARBA" id="ARBA00004251"/>
    </source>
</evidence>
<keyword evidence="2" id="KW-1003">Cell membrane</keyword>
<evidence type="ECO:0000256" key="2">
    <source>
        <dbReference type="ARBA" id="ARBA00022475"/>
    </source>
</evidence>
<dbReference type="GO" id="GO:0005886">
    <property type="term" value="C:plasma membrane"/>
    <property type="evidence" value="ECO:0007669"/>
    <property type="project" value="UniProtKB-SubCell"/>
</dbReference>
<dbReference type="InterPro" id="IPR017441">
    <property type="entry name" value="Protein_kinase_ATP_BS"/>
</dbReference>
<evidence type="ECO:0000259" key="25">
    <source>
        <dbReference type="PROSITE" id="PS50948"/>
    </source>
</evidence>
<evidence type="ECO:0000256" key="21">
    <source>
        <dbReference type="SAM" id="SignalP"/>
    </source>
</evidence>
<dbReference type="PIRSF" id="PIRSF000641">
    <property type="entry name" value="SRK"/>
    <property type="match status" value="1"/>
</dbReference>
<feature type="transmembrane region" description="Helical" evidence="20">
    <location>
        <begin position="441"/>
        <end position="461"/>
    </location>
</feature>
<dbReference type="InterPro" id="IPR001480">
    <property type="entry name" value="Bulb-type_lectin_dom"/>
</dbReference>
<keyword evidence="27" id="KW-1185">Reference proteome</keyword>
<dbReference type="InterPro" id="IPR000742">
    <property type="entry name" value="EGF"/>
</dbReference>
<dbReference type="FunFam" id="1.10.510.10:FF:000060">
    <property type="entry name" value="G-type lectin S-receptor-like serine/threonine-protein kinase"/>
    <property type="match status" value="1"/>
</dbReference>
<dbReference type="CDD" id="cd01098">
    <property type="entry name" value="PAN_AP_plant"/>
    <property type="match status" value="1"/>
</dbReference>
<dbReference type="Gene3D" id="1.10.510.10">
    <property type="entry name" value="Transferase(Phosphotransferase) domain 1"/>
    <property type="match status" value="1"/>
</dbReference>
<dbReference type="PANTHER" id="PTHR27002:SF880">
    <property type="entry name" value="RECEPTOR-LIKE SERINE_THREONINE-PROTEIN KINASE"/>
    <property type="match status" value="1"/>
</dbReference>
<evidence type="ECO:0000256" key="10">
    <source>
        <dbReference type="ARBA" id="ARBA00022989"/>
    </source>
</evidence>
<evidence type="ECO:0000256" key="8">
    <source>
        <dbReference type="ARBA" id="ARBA00022777"/>
    </source>
</evidence>
<dbReference type="Gene3D" id="3.30.200.20">
    <property type="entry name" value="Phosphorylase Kinase, domain 1"/>
    <property type="match status" value="1"/>
</dbReference>
<dbReference type="PROSITE" id="PS50927">
    <property type="entry name" value="BULB_LECTIN"/>
    <property type="match status" value="1"/>
</dbReference>
<evidence type="ECO:0000256" key="6">
    <source>
        <dbReference type="ARBA" id="ARBA00022729"/>
    </source>
</evidence>
<dbReference type="Proteomes" id="UP001164929">
    <property type="component" value="Chromosome 11"/>
</dbReference>
<evidence type="ECO:0000256" key="17">
    <source>
        <dbReference type="PROSITE-ProRule" id="PRU00076"/>
    </source>
</evidence>
<comment type="caution">
    <text evidence="26">The sequence shown here is derived from an EMBL/GenBank/DDBJ whole genome shotgun (WGS) entry which is preliminary data.</text>
</comment>
<dbReference type="SMART" id="SM00473">
    <property type="entry name" value="PAN_AP"/>
    <property type="match status" value="1"/>
</dbReference>
<proteinExistence type="inferred from homology"/>
<dbReference type="FunFam" id="3.30.200.20:FF:000195">
    <property type="entry name" value="G-type lectin S-receptor-like serine/threonine-protein kinase"/>
    <property type="match status" value="1"/>
</dbReference>
<evidence type="ECO:0000256" key="14">
    <source>
        <dbReference type="ARBA" id="ARBA00047899"/>
    </source>
</evidence>
<keyword evidence="17" id="KW-0245">EGF-like domain</keyword>
<evidence type="ECO:0000256" key="18">
    <source>
        <dbReference type="PROSITE-ProRule" id="PRU10141"/>
    </source>
</evidence>
<keyword evidence="13" id="KW-0325">Glycoprotein</keyword>